<dbReference type="AlphaFoldDB" id="A0A1M6Y142"/>
<sequence length="145" mass="16488">MKKNILILFLFIGTMGYSQNWKSSFEEAKSQAIAENKNIILVFSGSDWCAPCIKLDKTIWQSKEFKKEADEKWVLYKADFPKKKANLLGAEVTSSNKKLASEYNKSGNFPLVLLLDKTGRVLGITGYKNTGPEQYIQLIHSFEIK</sequence>
<dbReference type="PANTHER" id="PTHR15337">
    <property type="entry name" value="ANTERIOR GRADIENT PROTEIN-RELATED"/>
    <property type="match status" value="1"/>
</dbReference>
<reference evidence="4" key="1">
    <citation type="submission" date="2016-11" db="EMBL/GenBank/DDBJ databases">
        <authorList>
            <person name="Varghese N."/>
            <person name="Submissions S."/>
        </authorList>
    </citation>
    <scope>NUCLEOTIDE SEQUENCE [LARGE SCALE GENOMIC DNA]</scope>
    <source>
        <strain evidence="4">DSM 3661</strain>
    </source>
</reference>
<dbReference type="Proteomes" id="UP000184260">
    <property type="component" value="Unassembled WGS sequence"/>
</dbReference>
<evidence type="ECO:0000313" key="3">
    <source>
        <dbReference type="EMBL" id="SHL11874.1"/>
    </source>
</evidence>
<evidence type="ECO:0000313" key="4">
    <source>
        <dbReference type="Proteomes" id="UP000184260"/>
    </source>
</evidence>
<organism evidence="3 4">
    <name type="scientific">Flavobacterium xanthum</name>
    <dbReference type="NCBI Taxonomy" id="69322"/>
    <lineage>
        <taxon>Bacteria</taxon>
        <taxon>Pseudomonadati</taxon>
        <taxon>Bacteroidota</taxon>
        <taxon>Flavobacteriia</taxon>
        <taxon>Flavobacteriales</taxon>
        <taxon>Flavobacteriaceae</taxon>
        <taxon>Flavobacterium</taxon>
    </lineage>
</organism>
<keyword evidence="1" id="KW-0732">Signal</keyword>
<gene>
    <name evidence="3" type="ORF">SAMN05443669_1002110</name>
</gene>
<dbReference type="InterPro" id="IPR051099">
    <property type="entry name" value="AGR/TXD"/>
</dbReference>
<dbReference type="Pfam" id="PF13899">
    <property type="entry name" value="Thioredoxin_7"/>
    <property type="match status" value="1"/>
</dbReference>
<accession>A0A1M6Y142</accession>
<dbReference type="SUPFAM" id="SSF52833">
    <property type="entry name" value="Thioredoxin-like"/>
    <property type="match status" value="1"/>
</dbReference>
<dbReference type="RefSeq" id="WP_073351265.1">
    <property type="nucleotide sequence ID" value="NZ_FRBU01000002.1"/>
</dbReference>
<keyword evidence="4" id="KW-1185">Reference proteome</keyword>
<dbReference type="STRING" id="69322.SAMN05443669_1002110"/>
<protein>
    <submittedName>
        <fullName evidence="3">Thioredoxin-related protein</fullName>
    </submittedName>
</protein>
<dbReference type="InterPro" id="IPR013766">
    <property type="entry name" value="Thioredoxin_domain"/>
</dbReference>
<dbReference type="PROSITE" id="PS51352">
    <property type="entry name" value="THIOREDOXIN_2"/>
    <property type="match status" value="1"/>
</dbReference>
<dbReference type="InterPro" id="IPR036249">
    <property type="entry name" value="Thioredoxin-like_sf"/>
</dbReference>
<evidence type="ECO:0000256" key="1">
    <source>
        <dbReference type="ARBA" id="ARBA00022729"/>
    </source>
</evidence>
<feature type="domain" description="Thioredoxin" evidence="2">
    <location>
        <begin position="1"/>
        <end position="144"/>
    </location>
</feature>
<name>A0A1M6Y142_9FLAO</name>
<dbReference type="OrthoDB" id="981626at2"/>
<dbReference type="Gene3D" id="3.40.30.10">
    <property type="entry name" value="Glutaredoxin"/>
    <property type="match status" value="1"/>
</dbReference>
<dbReference type="EMBL" id="FRBU01000002">
    <property type="protein sequence ID" value="SHL11874.1"/>
    <property type="molecule type" value="Genomic_DNA"/>
</dbReference>
<dbReference type="PANTHER" id="PTHR15337:SF11">
    <property type="entry name" value="THIOREDOXIN DOMAIN-CONTAINING PROTEIN"/>
    <property type="match status" value="1"/>
</dbReference>
<proteinExistence type="predicted"/>
<evidence type="ECO:0000259" key="2">
    <source>
        <dbReference type="PROSITE" id="PS51352"/>
    </source>
</evidence>